<dbReference type="InterPro" id="IPR029044">
    <property type="entry name" value="Nucleotide-diphossugar_trans"/>
</dbReference>
<organism evidence="2 3">
    <name type="scientific">Sphingomonas hengshuiensis</name>
    <dbReference type="NCBI Taxonomy" id="1609977"/>
    <lineage>
        <taxon>Bacteria</taxon>
        <taxon>Pseudomonadati</taxon>
        <taxon>Pseudomonadota</taxon>
        <taxon>Alphaproteobacteria</taxon>
        <taxon>Sphingomonadales</taxon>
        <taxon>Sphingomonadaceae</taxon>
        <taxon>Sphingomonas</taxon>
    </lineage>
</organism>
<dbReference type="Gene3D" id="3.90.550.10">
    <property type="entry name" value="Spore Coat Polysaccharide Biosynthesis Protein SpsA, Chain A"/>
    <property type="match status" value="1"/>
</dbReference>
<sequence>MNWSDDGARVSCVMVTANRAALARRAVGCFLAQRWGNRELVVVDDGEQDYTPLFAGIPADRLIYDRVAKTPETTLGRLRNRTLDLARGAIVAQWDDDDWYHPDRLARQIAVLDAGRDACVLRGTLMHLDAPDWFDHPYVGTLDPGVPGSIVHRADPSARYPEKRRGEDTDFLAHWPAERIGVLDAPGLFVRAFHGANTWERTHFERRVRNTPAAAIEYALRRFLPGGVWRHSRFRLDPDTRAAFDAFVADSRQAGVFA</sequence>
<proteinExistence type="predicted"/>
<dbReference type="PANTHER" id="PTHR43685:SF2">
    <property type="entry name" value="GLYCOSYLTRANSFERASE 2-LIKE DOMAIN-CONTAINING PROTEIN"/>
    <property type="match status" value="1"/>
</dbReference>
<dbReference type="InterPro" id="IPR001173">
    <property type="entry name" value="Glyco_trans_2-like"/>
</dbReference>
<dbReference type="Proteomes" id="UP000248614">
    <property type="component" value="Unassembled WGS sequence"/>
</dbReference>
<dbReference type="AlphaFoldDB" id="A0A2W4YWU0"/>
<feature type="domain" description="Glycosyltransferase 2-like" evidence="1">
    <location>
        <begin position="11"/>
        <end position="123"/>
    </location>
</feature>
<dbReference type="GO" id="GO:0016740">
    <property type="term" value="F:transferase activity"/>
    <property type="evidence" value="ECO:0007669"/>
    <property type="project" value="UniProtKB-KW"/>
</dbReference>
<reference evidence="2 3" key="1">
    <citation type="submission" date="2017-08" db="EMBL/GenBank/DDBJ databases">
        <title>Infants hospitalized years apart are colonized by the same room-sourced microbial strains.</title>
        <authorList>
            <person name="Brooks B."/>
            <person name="Olm M.R."/>
            <person name="Firek B.A."/>
            <person name="Baker R."/>
            <person name="Thomas B.C."/>
            <person name="Morowitz M.J."/>
            <person name="Banfield J.F."/>
        </authorList>
    </citation>
    <scope>NUCLEOTIDE SEQUENCE [LARGE SCALE GENOMIC DNA]</scope>
    <source>
        <strain evidence="2">S2_018_000_R3_110</strain>
    </source>
</reference>
<evidence type="ECO:0000313" key="3">
    <source>
        <dbReference type="Proteomes" id="UP000248614"/>
    </source>
</evidence>
<dbReference type="CDD" id="cd00761">
    <property type="entry name" value="Glyco_tranf_GTA_type"/>
    <property type="match status" value="1"/>
</dbReference>
<dbReference type="InterPro" id="IPR050834">
    <property type="entry name" value="Glycosyltransf_2"/>
</dbReference>
<comment type="caution">
    <text evidence="2">The sequence shown here is derived from an EMBL/GenBank/DDBJ whole genome shotgun (WGS) entry which is preliminary data.</text>
</comment>
<keyword evidence="2" id="KW-0808">Transferase</keyword>
<evidence type="ECO:0000259" key="1">
    <source>
        <dbReference type="Pfam" id="PF00535"/>
    </source>
</evidence>
<accession>A0A2W4YWU0</accession>
<name>A0A2W4YWU0_9SPHN</name>
<dbReference type="EMBL" id="QFNF01000051">
    <property type="protein sequence ID" value="PZO73567.1"/>
    <property type="molecule type" value="Genomic_DNA"/>
</dbReference>
<dbReference type="SUPFAM" id="SSF53448">
    <property type="entry name" value="Nucleotide-diphospho-sugar transferases"/>
    <property type="match status" value="1"/>
</dbReference>
<dbReference type="Pfam" id="PF00535">
    <property type="entry name" value="Glycos_transf_2"/>
    <property type="match status" value="1"/>
</dbReference>
<gene>
    <name evidence="2" type="ORF">DI632_14570</name>
</gene>
<dbReference type="PANTHER" id="PTHR43685">
    <property type="entry name" value="GLYCOSYLTRANSFERASE"/>
    <property type="match status" value="1"/>
</dbReference>
<evidence type="ECO:0000313" key="2">
    <source>
        <dbReference type="EMBL" id="PZO73567.1"/>
    </source>
</evidence>
<protein>
    <submittedName>
        <fullName evidence="2">Glycosyltransferase family 2 protein</fullName>
    </submittedName>
</protein>